<proteinExistence type="predicted"/>
<dbReference type="KEGG" id="parq:DSM112329_03355"/>
<name>A0AAU7AXZ8_9ACTN</name>
<evidence type="ECO:0000313" key="1">
    <source>
        <dbReference type="EMBL" id="XAY06484.1"/>
    </source>
</evidence>
<protein>
    <recommendedName>
        <fullName evidence="2">DUF2336 domain-containing protein</fullName>
    </recommendedName>
</protein>
<sequence>MTGSLAHRAETLRLARVLGVEPAELDFLAAAPVEALAELRATVLDRLLDRSRQEFERAVALGDKVPRGLAATLAQRAMGPVLGGRAAALISADMAADLAARLPAEFLADVAAHVDLRHVGPLIGGIPLDTMAAAGRVLREREEWIVLAAFVGDVPEEKLEVLLTGFDAEALLRAGFVIDDVTRLDTAIALLPDARLDELFAVAHQHALWPEAMSLACHIGAEQAGRIVAAVDRQPDDYLDALLVAAHEHGLWREAITVAAHLPEASGGAILRAIERLAPERLDELLAGAHEHALWPQVIRVTVRAAGDGSGSGGTVIGAGLGRLTAAQLDDLTAAADAEGLWAEVVTLAVRLGEDGGEPLITAIERLDSAQQERLAAILNERGELRAAAGALIARAPAHLQHLVQIPS</sequence>
<gene>
    <name evidence="1" type="ORF">DSM112329_03355</name>
</gene>
<dbReference type="EMBL" id="CP114014">
    <property type="protein sequence ID" value="XAY06484.1"/>
    <property type="molecule type" value="Genomic_DNA"/>
</dbReference>
<accession>A0AAU7AXZ8</accession>
<evidence type="ECO:0008006" key="2">
    <source>
        <dbReference type="Google" id="ProtNLM"/>
    </source>
</evidence>
<dbReference type="RefSeq" id="WP_354697716.1">
    <property type="nucleotide sequence ID" value="NZ_CP114014.1"/>
</dbReference>
<reference evidence="1" key="1">
    <citation type="submission" date="2022-12" db="EMBL/GenBank/DDBJ databases">
        <title>Paraconexibacter alkalitolerans sp. nov. and Baekduia alba sp. nov., isolated from soil and emended description of the genera Paraconexibacter (Chun et al., 2020) and Baekduia (An et al., 2020).</title>
        <authorList>
            <person name="Vieira S."/>
            <person name="Huber K.J."/>
            <person name="Geppert A."/>
            <person name="Wolf J."/>
            <person name="Neumann-Schaal M."/>
            <person name="Muesken M."/>
            <person name="Overmann J."/>
        </authorList>
    </citation>
    <scope>NUCLEOTIDE SEQUENCE</scope>
    <source>
        <strain evidence="1">AEG42_29</strain>
    </source>
</reference>
<organism evidence="1">
    <name type="scientific">Paraconexibacter sp. AEG42_29</name>
    <dbReference type="NCBI Taxonomy" id="2997339"/>
    <lineage>
        <taxon>Bacteria</taxon>
        <taxon>Bacillati</taxon>
        <taxon>Actinomycetota</taxon>
        <taxon>Thermoleophilia</taxon>
        <taxon>Solirubrobacterales</taxon>
        <taxon>Paraconexibacteraceae</taxon>
        <taxon>Paraconexibacter</taxon>
    </lineage>
</organism>
<dbReference type="AlphaFoldDB" id="A0AAU7AXZ8"/>